<dbReference type="EMBL" id="QUMX01000017">
    <property type="protein sequence ID" value="REG45996.1"/>
    <property type="molecule type" value="Genomic_DNA"/>
</dbReference>
<keyword evidence="3" id="KW-1185">Reference proteome</keyword>
<dbReference type="AlphaFoldDB" id="A0AAQ0HH00"/>
<organism evidence="2 3">
    <name type="scientific">Paracoccus versutus</name>
    <name type="common">Thiobacillus versutus</name>
    <dbReference type="NCBI Taxonomy" id="34007"/>
    <lineage>
        <taxon>Bacteria</taxon>
        <taxon>Pseudomonadati</taxon>
        <taxon>Pseudomonadota</taxon>
        <taxon>Alphaproteobacteria</taxon>
        <taxon>Rhodobacterales</taxon>
        <taxon>Paracoccaceae</taxon>
        <taxon>Paracoccus</taxon>
    </lineage>
</organism>
<feature type="region of interest" description="Disordered" evidence="1">
    <location>
        <begin position="1"/>
        <end position="37"/>
    </location>
</feature>
<evidence type="ECO:0000313" key="3">
    <source>
        <dbReference type="Proteomes" id="UP000256794"/>
    </source>
</evidence>
<name>A0AAQ0HH00_PARVE</name>
<evidence type="ECO:0000256" key="1">
    <source>
        <dbReference type="SAM" id="MobiDB-lite"/>
    </source>
</evidence>
<protein>
    <submittedName>
        <fullName evidence="2">Uncharacterized protein</fullName>
    </submittedName>
</protein>
<evidence type="ECO:0000313" key="2">
    <source>
        <dbReference type="EMBL" id="REG45996.1"/>
    </source>
</evidence>
<gene>
    <name evidence="2" type="ORF">ATH84_101715</name>
</gene>
<proteinExistence type="predicted"/>
<dbReference type="Proteomes" id="UP000256794">
    <property type="component" value="Unassembled WGS sequence"/>
</dbReference>
<sequence>MANASDPVNAIADSNRNSRSKMRRLHNQASTPADSAETVMANARENACLCRVMPVYQRDVWKAG</sequence>
<reference evidence="2 3" key="1">
    <citation type="submission" date="2018-08" db="EMBL/GenBank/DDBJ databases">
        <title>Genomic Encyclopedia of Archaeal and Bacterial Type Strains, Phase II (KMG-II): from individual species to whole genera.</title>
        <authorList>
            <person name="Goeker M."/>
        </authorList>
    </citation>
    <scope>NUCLEOTIDE SEQUENCE [LARGE SCALE GENOMIC DNA]</scope>
    <source>
        <strain evidence="2 3">DSM 582</strain>
    </source>
</reference>
<accession>A0AAQ0HH00</accession>
<comment type="caution">
    <text evidence="2">The sequence shown here is derived from an EMBL/GenBank/DDBJ whole genome shotgun (WGS) entry which is preliminary data.</text>
</comment>